<dbReference type="CDD" id="cd07246">
    <property type="entry name" value="VOC_like"/>
    <property type="match status" value="1"/>
</dbReference>
<dbReference type="Gene3D" id="3.30.720.120">
    <property type="match status" value="1"/>
</dbReference>
<name>A0ABU0JGA2_9HYPH</name>
<dbReference type="InterPro" id="IPR004360">
    <property type="entry name" value="Glyas_Fos-R_dOase_dom"/>
</dbReference>
<feature type="domain" description="VOC" evidence="1">
    <location>
        <begin position="15"/>
        <end position="138"/>
    </location>
</feature>
<dbReference type="Gene3D" id="3.30.720.110">
    <property type="match status" value="1"/>
</dbReference>
<evidence type="ECO:0000259" key="1">
    <source>
        <dbReference type="PROSITE" id="PS51819"/>
    </source>
</evidence>
<dbReference type="PROSITE" id="PS51819">
    <property type="entry name" value="VOC"/>
    <property type="match status" value="1"/>
</dbReference>
<organism evidence="2 3">
    <name type="scientific">Labrys wisconsinensis</name>
    <dbReference type="NCBI Taxonomy" id="425677"/>
    <lineage>
        <taxon>Bacteria</taxon>
        <taxon>Pseudomonadati</taxon>
        <taxon>Pseudomonadota</taxon>
        <taxon>Alphaproteobacteria</taxon>
        <taxon>Hyphomicrobiales</taxon>
        <taxon>Xanthobacteraceae</taxon>
        <taxon>Labrys</taxon>
    </lineage>
</organism>
<accession>A0ABU0JGA2</accession>
<proteinExistence type="predicted"/>
<dbReference type="Proteomes" id="UP001242480">
    <property type="component" value="Unassembled WGS sequence"/>
</dbReference>
<keyword evidence="3" id="KW-1185">Reference proteome</keyword>
<protein>
    <submittedName>
        <fullName evidence="2">Glyoxalase superfamily protein PhnB</fullName>
    </submittedName>
</protein>
<evidence type="ECO:0000313" key="3">
    <source>
        <dbReference type="Proteomes" id="UP001242480"/>
    </source>
</evidence>
<dbReference type="PANTHER" id="PTHR34109:SF1">
    <property type="entry name" value="VOC DOMAIN-CONTAINING PROTEIN"/>
    <property type="match status" value="1"/>
</dbReference>
<dbReference type="InterPro" id="IPR029068">
    <property type="entry name" value="Glyas_Bleomycin-R_OHBP_Dase"/>
</dbReference>
<dbReference type="RefSeq" id="WP_307281438.1">
    <property type="nucleotide sequence ID" value="NZ_JAUSVX010000016.1"/>
</dbReference>
<dbReference type="SUPFAM" id="SSF54593">
    <property type="entry name" value="Glyoxalase/Bleomycin resistance protein/Dihydroxybiphenyl dioxygenase"/>
    <property type="match status" value="1"/>
</dbReference>
<gene>
    <name evidence="2" type="ORF">QO011_006358</name>
</gene>
<dbReference type="Pfam" id="PF00903">
    <property type="entry name" value="Glyoxalase"/>
    <property type="match status" value="1"/>
</dbReference>
<evidence type="ECO:0000313" key="2">
    <source>
        <dbReference type="EMBL" id="MDQ0473322.1"/>
    </source>
</evidence>
<comment type="caution">
    <text evidence="2">The sequence shown here is derived from an EMBL/GenBank/DDBJ whole genome shotgun (WGS) entry which is preliminary data.</text>
</comment>
<dbReference type="EMBL" id="JAUSVX010000016">
    <property type="protein sequence ID" value="MDQ0473322.1"/>
    <property type="molecule type" value="Genomic_DNA"/>
</dbReference>
<sequence>MTDSTTETAPAKPPVLGGVVPYLSVDGATKAAAFYAEAFGATEVFRMPPDEKGRTMHIHLHVNGSSLMLSDAYPEHGHPWVAPQGFNLTLMVDDIDAWWQRAIAAGATAILPVQTMFWGDRYAQLRDPFGVLWAMNAPAA</sequence>
<dbReference type="InterPro" id="IPR037523">
    <property type="entry name" value="VOC_core"/>
</dbReference>
<reference evidence="2 3" key="1">
    <citation type="submission" date="2023-07" db="EMBL/GenBank/DDBJ databases">
        <title>Genomic Encyclopedia of Type Strains, Phase IV (KMG-IV): sequencing the most valuable type-strain genomes for metagenomic binning, comparative biology and taxonomic classification.</title>
        <authorList>
            <person name="Goeker M."/>
        </authorList>
    </citation>
    <scope>NUCLEOTIDE SEQUENCE [LARGE SCALE GENOMIC DNA]</scope>
    <source>
        <strain evidence="2 3">DSM 19619</strain>
    </source>
</reference>
<dbReference type="PANTHER" id="PTHR34109">
    <property type="entry name" value="BNAUNNG04460D PROTEIN-RELATED"/>
    <property type="match status" value="1"/>
</dbReference>